<dbReference type="Gene3D" id="3.30.70.270">
    <property type="match status" value="1"/>
</dbReference>
<feature type="transmembrane region" description="Helical" evidence="1">
    <location>
        <begin position="179"/>
        <end position="199"/>
    </location>
</feature>
<feature type="transmembrane region" description="Helical" evidence="1">
    <location>
        <begin position="265"/>
        <end position="284"/>
    </location>
</feature>
<evidence type="ECO:0000313" key="4">
    <source>
        <dbReference type="EMBL" id="GAA0259699.1"/>
    </source>
</evidence>
<dbReference type="EMBL" id="BAAAGX010000020">
    <property type="protein sequence ID" value="GAA0259699.1"/>
    <property type="molecule type" value="Genomic_DNA"/>
</dbReference>
<dbReference type="Proteomes" id="UP001500967">
    <property type="component" value="Unassembled WGS sequence"/>
</dbReference>
<dbReference type="Pfam" id="PF00563">
    <property type="entry name" value="EAL"/>
    <property type="match status" value="1"/>
</dbReference>
<keyword evidence="1" id="KW-0812">Transmembrane</keyword>
<dbReference type="Pfam" id="PF00990">
    <property type="entry name" value="GGDEF"/>
    <property type="match status" value="1"/>
</dbReference>
<feature type="transmembrane region" description="Helical" evidence="1">
    <location>
        <begin position="12"/>
        <end position="33"/>
    </location>
</feature>
<dbReference type="InterPro" id="IPR035919">
    <property type="entry name" value="EAL_sf"/>
</dbReference>
<dbReference type="SUPFAM" id="SSF141868">
    <property type="entry name" value="EAL domain-like"/>
    <property type="match status" value="1"/>
</dbReference>
<dbReference type="SMART" id="SM00267">
    <property type="entry name" value="GGDEF"/>
    <property type="match status" value="1"/>
</dbReference>
<dbReference type="InterPro" id="IPR052155">
    <property type="entry name" value="Biofilm_reg_signaling"/>
</dbReference>
<feature type="domain" description="GGDEF" evidence="3">
    <location>
        <begin position="354"/>
        <end position="488"/>
    </location>
</feature>
<dbReference type="PROSITE" id="PS50887">
    <property type="entry name" value="GGDEF"/>
    <property type="match status" value="1"/>
</dbReference>
<dbReference type="NCBIfam" id="TIGR00254">
    <property type="entry name" value="GGDEF"/>
    <property type="match status" value="1"/>
</dbReference>
<dbReference type="SUPFAM" id="SSF55073">
    <property type="entry name" value="Nucleotide cyclase"/>
    <property type="match status" value="1"/>
</dbReference>
<feature type="transmembrane region" description="Helical" evidence="1">
    <location>
        <begin position="45"/>
        <end position="67"/>
    </location>
</feature>
<reference evidence="5" key="1">
    <citation type="journal article" date="2019" name="Int. J. Syst. Evol. Microbiol.">
        <title>The Global Catalogue of Microorganisms (GCM) 10K type strain sequencing project: providing services to taxonomists for standard genome sequencing and annotation.</title>
        <authorList>
            <consortium name="The Broad Institute Genomics Platform"/>
            <consortium name="The Broad Institute Genome Sequencing Center for Infectious Disease"/>
            <person name="Wu L."/>
            <person name="Ma J."/>
        </authorList>
    </citation>
    <scope>NUCLEOTIDE SEQUENCE [LARGE SCALE GENOMIC DNA]</scope>
    <source>
        <strain evidence="5">JCM 10425</strain>
    </source>
</reference>
<dbReference type="PANTHER" id="PTHR44757">
    <property type="entry name" value="DIGUANYLATE CYCLASE DGCP"/>
    <property type="match status" value="1"/>
</dbReference>
<dbReference type="InterPro" id="IPR000160">
    <property type="entry name" value="GGDEF_dom"/>
</dbReference>
<gene>
    <name evidence="4" type="primary">rmdB</name>
    <name evidence="4" type="ORF">GCM10009539_51400</name>
</gene>
<evidence type="ECO:0000313" key="5">
    <source>
        <dbReference type="Proteomes" id="UP001500967"/>
    </source>
</evidence>
<dbReference type="InterPro" id="IPR043128">
    <property type="entry name" value="Rev_trsase/Diguanyl_cyclase"/>
</dbReference>
<comment type="caution">
    <text evidence="4">The sequence shown here is derived from an EMBL/GenBank/DDBJ whole genome shotgun (WGS) entry which is preliminary data.</text>
</comment>
<evidence type="ECO:0000259" key="3">
    <source>
        <dbReference type="PROSITE" id="PS50887"/>
    </source>
</evidence>
<protein>
    <submittedName>
        <fullName evidence="4">Cyclic Di-GMP phosphodiesterase RmdB</fullName>
    </submittedName>
</protein>
<dbReference type="InterPro" id="IPR029787">
    <property type="entry name" value="Nucleotide_cyclase"/>
</dbReference>
<keyword evidence="1" id="KW-1133">Transmembrane helix</keyword>
<sequence length="761" mass="80144">MAERSVAASVARVVRWVCALLGAALAVHLAWVWSGHGDGSPLHLWSSWALIEIILLTSAVLVGLRCVLMPSQRVAWALIGAVAAFNGAGYVVWDRLLSSGDPLPSFSLADAFWLPPLPLLGIAVWMMSRPLVGGVGAVRVWDAVVAGTLGAAVMALVLGRSVLNWTGASPLDAIVTLGYPALTMVLVGMIGSIAALAGWRLDARWRLLSATVLVFAVANGLVSRVLADGGGGVERVDQLAGVIGLLLAAAAWQRSRRMADRPLDLWTLLAPLVCAASAVIVLAVGALTEQPPVAEVLAAVCVLAALVRVGFGIRVLLDAGEQQRLAITDELTGLYNRRGFLRGVEEALAADTRRTHAILLLDLDRFKEVNDGLGHQVGDQLLSALAPRLAGALGPDDLLARLGGDEFAVLTAHGELEQLAERLLAAVRSPLPVGGIVVPTDVSIGIAVEGDTPAGRTVGERTLELLRCADTAMYRAKTERRGWVRYDSLGPDRQRDSLERASELRAMLTGATSAVAPYGDLELHYQALVAADVAAPPRVEALVRWCHPLHGMIAPDQFLGLAERTGLTPFLTRRVLGLALDQAARWGRVGPLVQVSVNLAASDLLHPTLVEEILDGLATRGLSPSTLTVEITEQVAIGDLDTGRDVLAALRRAGVGVAIDDFGTGYSALSYLQRLPATELKLDRSLTAKLDDPAAAAIARACIDLAHTLGLEVVAEGVETPEQSRALVAAGADRLQGWLFGKAQPGGTQPPVTTYPLVSAL</sequence>
<feature type="domain" description="EAL" evidence="2">
    <location>
        <begin position="504"/>
        <end position="757"/>
    </location>
</feature>
<feature type="transmembrane region" description="Helical" evidence="1">
    <location>
        <begin position="105"/>
        <end position="128"/>
    </location>
</feature>
<feature type="transmembrane region" description="Helical" evidence="1">
    <location>
        <begin position="140"/>
        <end position="159"/>
    </location>
</feature>
<keyword evidence="5" id="KW-1185">Reference proteome</keyword>
<evidence type="ECO:0000256" key="1">
    <source>
        <dbReference type="SAM" id="Phobius"/>
    </source>
</evidence>
<feature type="transmembrane region" description="Helical" evidence="1">
    <location>
        <begin position="74"/>
        <end position="93"/>
    </location>
</feature>
<organism evidence="4 5">
    <name type="scientific">Cryptosporangium japonicum</name>
    <dbReference type="NCBI Taxonomy" id="80872"/>
    <lineage>
        <taxon>Bacteria</taxon>
        <taxon>Bacillati</taxon>
        <taxon>Actinomycetota</taxon>
        <taxon>Actinomycetes</taxon>
        <taxon>Cryptosporangiales</taxon>
        <taxon>Cryptosporangiaceae</taxon>
        <taxon>Cryptosporangium</taxon>
    </lineage>
</organism>
<dbReference type="RefSeq" id="WP_344651478.1">
    <property type="nucleotide sequence ID" value="NZ_BAAAGX010000020.1"/>
</dbReference>
<dbReference type="Gene3D" id="3.20.20.450">
    <property type="entry name" value="EAL domain"/>
    <property type="match status" value="1"/>
</dbReference>
<accession>A0ABP3EFS6</accession>
<dbReference type="InterPro" id="IPR001633">
    <property type="entry name" value="EAL_dom"/>
</dbReference>
<dbReference type="SMART" id="SM00052">
    <property type="entry name" value="EAL"/>
    <property type="match status" value="1"/>
</dbReference>
<feature type="transmembrane region" description="Helical" evidence="1">
    <location>
        <begin position="206"/>
        <end position="226"/>
    </location>
</feature>
<feature type="transmembrane region" description="Helical" evidence="1">
    <location>
        <begin position="238"/>
        <end position="253"/>
    </location>
</feature>
<dbReference type="PANTHER" id="PTHR44757:SF2">
    <property type="entry name" value="BIOFILM ARCHITECTURE MAINTENANCE PROTEIN MBAA"/>
    <property type="match status" value="1"/>
</dbReference>
<proteinExistence type="predicted"/>
<name>A0ABP3EFS6_9ACTN</name>
<dbReference type="PROSITE" id="PS50883">
    <property type="entry name" value="EAL"/>
    <property type="match status" value="1"/>
</dbReference>
<dbReference type="CDD" id="cd01949">
    <property type="entry name" value="GGDEF"/>
    <property type="match status" value="1"/>
</dbReference>
<keyword evidence="1" id="KW-0472">Membrane</keyword>
<evidence type="ECO:0000259" key="2">
    <source>
        <dbReference type="PROSITE" id="PS50883"/>
    </source>
</evidence>
<dbReference type="CDD" id="cd01948">
    <property type="entry name" value="EAL"/>
    <property type="match status" value="1"/>
</dbReference>